<evidence type="ECO:0000259" key="8">
    <source>
        <dbReference type="Pfam" id="PF07969"/>
    </source>
</evidence>
<dbReference type="PANTHER" id="PTHR43668">
    <property type="entry name" value="ALLANTOINASE"/>
    <property type="match status" value="1"/>
</dbReference>
<comment type="similarity">
    <text evidence="2 7">Belongs to the metallo-dependent hydrolases superfamily. DHOase family. Class I DHOase subfamily.</text>
</comment>
<feature type="binding site" evidence="7">
    <location>
        <position position="166"/>
    </location>
    <ligand>
        <name>Zn(2+)</name>
        <dbReference type="ChEBI" id="CHEBI:29105"/>
        <label>2</label>
    </ligand>
</feature>
<reference evidence="10 11" key="2">
    <citation type="journal article" date="2020" name="MBio">
        <title>Isolation and Molecular Analysis of a Novel Neorickettsia Species That Causes Potomac Horse Fever.</title>
        <authorList>
            <person name="Teymournejad O."/>
            <person name="Lin M."/>
            <person name="Bekebrede H."/>
            <person name="Kamr A."/>
            <person name="Toribio R.E."/>
            <person name="Arroyo L.G."/>
            <person name="Baird J.D."/>
            <person name="Rikihisa Y."/>
        </authorList>
    </citation>
    <scope>NUCLEOTIDE SEQUENCE [LARGE SCALE GENOMIC DNA]</scope>
    <source>
        <strain evidence="10 11">Fin17</strain>
    </source>
</reference>
<dbReference type="KEGG" id="nef:GP480_00570"/>
<feature type="binding site" evidence="7">
    <location>
        <position position="193"/>
    </location>
    <ligand>
        <name>Zn(2+)</name>
        <dbReference type="ChEBI" id="CHEBI:29105"/>
        <label>2</label>
    </ligand>
</feature>
<evidence type="ECO:0000256" key="5">
    <source>
        <dbReference type="ARBA" id="ARBA00022833"/>
    </source>
</evidence>
<feature type="binding site" evidence="7">
    <location>
        <position position="166"/>
    </location>
    <ligand>
        <name>Zn(2+)</name>
        <dbReference type="ChEBI" id="CHEBI:29105"/>
        <label>1</label>
    </ligand>
</feature>
<comment type="catalytic activity">
    <reaction evidence="7">
        <text>(S)-dihydroorotate + H2O = N-carbamoyl-L-aspartate + H(+)</text>
        <dbReference type="Rhea" id="RHEA:24296"/>
        <dbReference type="ChEBI" id="CHEBI:15377"/>
        <dbReference type="ChEBI" id="CHEBI:15378"/>
        <dbReference type="ChEBI" id="CHEBI:30864"/>
        <dbReference type="ChEBI" id="CHEBI:32814"/>
        <dbReference type="EC" id="3.5.2.3"/>
    </reaction>
</comment>
<dbReference type="HAMAP" id="MF_00220_B">
    <property type="entry name" value="PyrC_classI_B"/>
    <property type="match status" value="1"/>
</dbReference>
<feature type="binding site" evidence="7">
    <location>
        <position position="110"/>
    </location>
    <ligand>
        <name>substrate</name>
    </ligand>
</feature>
<feature type="binding site" evidence="7">
    <location>
        <position position="292"/>
    </location>
    <ligand>
        <name>substrate</name>
    </ligand>
</feature>
<evidence type="ECO:0000313" key="10">
    <source>
        <dbReference type="EMBL" id="QHD64964.1"/>
    </source>
</evidence>
<dbReference type="EC" id="3.5.2.3" evidence="7"/>
<keyword evidence="4 7" id="KW-0378">Hydrolase</keyword>
<feature type="domain" description="Dihydroorotase catalytic" evidence="9">
    <location>
        <begin position="65"/>
        <end position="251"/>
    </location>
</feature>
<dbReference type="PROSITE" id="PS00482">
    <property type="entry name" value="DIHYDROOROTASE_1"/>
    <property type="match status" value="1"/>
</dbReference>
<feature type="binding site" evidence="7">
    <location>
        <position position="323"/>
    </location>
    <ligand>
        <name>substrate</name>
    </ligand>
</feature>
<feature type="binding site" evidence="7">
    <location>
        <position position="246"/>
    </location>
    <ligand>
        <name>Zn(2+)</name>
        <dbReference type="ChEBI" id="CHEBI:29105"/>
        <label>2</label>
    </ligand>
</feature>
<comment type="function">
    <text evidence="1 7">Catalyzes the reversible cyclization of carbamoyl aspartate to dihydroorotate.</text>
</comment>
<reference evidence="10 11" key="1">
    <citation type="journal article" date="2020" name="MBio">
        <title>Erratum for Teymournejad et al., 'Isolation and Molecular Analysis of a Novel Neorickettsia Species That Causes Potomac Horse Fever'.</title>
        <authorList>
            <person name="Teymournejad O."/>
            <person name="Lin M."/>
            <person name="Bekebrede H."/>
            <person name="Kamr A."/>
            <person name="Toribio R.E."/>
            <person name="Arroyo L.G."/>
            <person name="Baird J.D."/>
            <person name="Rikihisa Y."/>
        </authorList>
    </citation>
    <scope>NUCLEOTIDE SEQUENCE [LARGE SCALE GENOMIC DNA]</scope>
    <source>
        <strain evidence="10 11">Fin17</strain>
    </source>
</reference>
<evidence type="ECO:0000259" key="9">
    <source>
        <dbReference type="Pfam" id="PF12890"/>
    </source>
</evidence>
<sequence>MKKWNLPAGSDRKVAFIDARIVDPESGLEILGDLVVHEGRIGDFGESLLSDVELKSFDEVINCAGHLLIPGIIDIHVHLRDPGQLQNEDIHSGTKSAAAGGVTTVVCQPNTDPPIDTVETLAYIQDKANKVGFVNVLCYASITRGGRDLTDMFALHKAGAVGFTDDGLPVMNSLFMRQAFLNAAFLKVPVAQHAEDLNLSDGGCINEGVMSHKLNVPGITHLAESVMVARDILLLEQLNAHYHVLHVSTKKTVEIVRAAKDRGMKVTCEVTPHHFLLTEEAVDGYNTAAKMNPPLRTEEDRLCMIGALKDGTIDVIASDHAPHNEVYKELPLKEAAFGIVGLETILPLSLELYHSGILGLHSLLAKLTCNPAKIIGSEAGRIKVGSPADLVLLDLDSEVRINTKQFASKSKNSPFGGRKTKGKVLRTIVGGNTVYTDI</sequence>
<accession>A0A6P1G9U4</accession>
<comment type="pathway">
    <text evidence="7">Pyrimidine metabolism; UMP biosynthesis via de novo pathway; (S)-dihydroorotate from bicarbonate: step 3/3.</text>
</comment>
<evidence type="ECO:0000256" key="3">
    <source>
        <dbReference type="ARBA" id="ARBA00022723"/>
    </source>
</evidence>
<dbReference type="Gene3D" id="3.20.20.140">
    <property type="entry name" value="Metal-dependent hydrolases"/>
    <property type="match status" value="1"/>
</dbReference>
<evidence type="ECO:0000313" key="11">
    <source>
        <dbReference type="Proteomes" id="UP000464912"/>
    </source>
</evidence>
<evidence type="ECO:0000256" key="4">
    <source>
        <dbReference type="ARBA" id="ARBA00022801"/>
    </source>
</evidence>
<feature type="binding site" evidence="7">
    <location>
        <position position="76"/>
    </location>
    <ligand>
        <name>Zn(2+)</name>
        <dbReference type="ChEBI" id="CHEBI:29105"/>
        <label>1</label>
    </ligand>
</feature>
<dbReference type="UniPathway" id="UPA00070">
    <property type="reaction ID" value="UER00117"/>
</dbReference>
<dbReference type="Pfam" id="PF12890">
    <property type="entry name" value="DHOase"/>
    <property type="match status" value="1"/>
</dbReference>
<proteinExistence type="inferred from homology"/>
<dbReference type="PANTHER" id="PTHR43668:SF2">
    <property type="entry name" value="ALLANTOINASE"/>
    <property type="match status" value="1"/>
</dbReference>
<dbReference type="RefSeq" id="WP_160094912.1">
    <property type="nucleotide sequence ID" value="NZ_CP047224.1"/>
</dbReference>
<evidence type="ECO:0000256" key="1">
    <source>
        <dbReference type="ARBA" id="ARBA00002368"/>
    </source>
</evidence>
<feature type="domain" description="Amidohydrolase 3" evidence="8">
    <location>
        <begin position="358"/>
        <end position="435"/>
    </location>
</feature>
<dbReference type="SUPFAM" id="SSF51338">
    <property type="entry name" value="Composite domain of metallo-dependent hydrolases"/>
    <property type="match status" value="1"/>
</dbReference>
<dbReference type="Gene3D" id="2.30.40.10">
    <property type="entry name" value="Urease, subunit C, domain 1"/>
    <property type="match status" value="1"/>
</dbReference>
<dbReference type="InterPro" id="IPR013108">
    <property type="entry name" value="Amidohydro_3"/>
</dbReference>
<organism evidence="10 11">
    <name type="scientific">Neorickettsia findlayensis</name>
    <dbReference type="NCBI Taxonomy" id="2686014"/>
    <lineage>
        <taxon>Bacteria</taxon>
        <taxon>Pseudomonadati</taxon>
        <taxon>Pseudomonadota</taxon>
        <taxon>Alphaproteobacteria</taxon>
        <taxon>Rickettsiales</taxon>
        <taxon>Anaplasmataceae</taxon>
        <taxon>Neorickettsia</taxon>
    </lineage>
</organism>
<dbReference type="GO" id="GO:0004151">
    <property type="term" value="F:dihydroorotase activity"/>
    <property type="evidence" value="ECO:0007669"/>
    <property type="project" value="UniProtKB-UniRule"/>
</dbReference>
<dbReference type="InterPro" id="IPR002195">
    <property type="entry name" value="Dihydroorotase_CS"/>
</dbReference>
<dbReference type="GO" id="GO:0044205">
    <property type="term" value="P:'de novo' UMP biosynthetic process"/>
    <property type="evidence" value="ECO:0007669"/>
    <property type="project" value="UniProtKB-UniRule"/>
</dbReference>
<dbReference type="InterPro" id="IPR004722">
    <property type="entry name" value="DHOase"/>
</dbReference>
<dbReference type="CDD" id="cd01317">
    <property type="entry name" value="DHOase_IIa"/>
    <property type="match status" value="1"/>
</dbReference>
<dbReference type="EMBL" id="CP047224">
    <property type="protein sequence ID" value="QHD64964.1"/>
    <property type="molecule type" value="Genomic_DNA"/>
</dbReference>
<keyword evidence="11" id="KW-1185">Reference proteome</keyword>
<feature type="active site" evidence="7">
    <location>
        <position position="319"/>
    </location>
</feature>
<dbReference type="InterPro" id="IPR024403">
    <property type="entry name" value="DHOase_cat"/>
</dbReference>
<dbReference type="SUPFAM" id="SSF51556">
    <property type="entry name" value="Metallo-dependent hydrolases"/>
    <property type="match status" value="1"/>
</dbReference>
<dbReference type="GO" id="GO:0005737">
    <property type="term" value="C:cytoplasm"/>
    <property type="evidence" value="ECO:0007669"/>
    <property type="project" value="TreeGrafter"/>
</dbReference>
<keyword evidence="5 7" id="KW-0862">Zinc</keyword>
<dbReference type="InterPro" id="IPR050138">
    <property type="entry name" value="DHOase/Allantoinase_Hydrolase"/>
</dbReference>
<dbReference type="PROSITE" id="PS00483">
    <property type="entry name" value="DIHYDROOROTASE_2"/>
    <property type="match status" value="1"/>
</dbReference>
<keyword evidence="3 7" id="KW-0479">Metal-binding</keyword>
<dbReference type="InterPro" id="IPR011059">
    <property type="entry name" value="Metal-dep_hydrolase_composite"/>
</dbReference>
<comment type="cofactor">
    <cofactor evidence="7">
        <name>Zn(2+)</name>
        <dbReference type="ChEBI" id="CHEBI:29105"/>
    </cofactor>
    <text evidence="7">Binds 2 Zn(2+) ions per subunit.</text>
</comment>
<evidence type="ECO:0000256" key="7">
    <source>
        <dbReference type="HAMAP-Rule" id="MF_00220"/>
    </source>
</evidence>
<keyword evidence="6 7" id="KW-0665">Pyrimidine biosynthesis</keyword>
<dbReference type="NCBIfam" id="TIGR00857">
    <property type="entry name" value="pyrC_multi"/>
    <property type="match status" value="1"/>
</dbReference>
<dbReference type="GO" id="GO:0008270">
    <property type="term" value="F:zinc ion binding"/>
    <property type="evidence" value="ECO:0007669"/>
    <property type="project" value="UniProtKB-UniRule"/>
</dbReference>
<dbReference type="AlphaFoldDB" id="A0A6P1G9U4"/>
<evidence type="ECO:0000256" key="2">
    <source>
        <dbReference type="ARBA" id="ARBA00010286"/>
    </source>
</evidence>
<dbReference type="GO" id="GO:0006145">
    <property type="term" value="P:purine nucleobase catabolic process"/>
    <property type="evidence" value="ECO:0007669"/>
    <property type="project" value="TreeGrafter"/>
</dbReference>
<feature type="binding site" evidence="7">
    <location>
        <begin position="78"/>
        <end position="80"/>
    </location>
    <ligand>
        <name>substrate</name>
    </ligand>
</feature>
<dbReference type="InterPro" id="IPR032466">
    <property type="entry name" value="Metal_Hydrolase"/>
</dbReference>
<evidence type="ECO:0000256" key="6">
    <source>
        <dbReference type="ARBA" id="ARBA00022975"/>
    </source>
</evidence>
<feature type="binding site" evidence="7">
    <location>
        <position position="78"/>
    </location>
    <ligand>
        <name>Zn(2+)</name>
        <dbReference type="ChEBI" id="CHEBI:29105"/>
        <label>1</label>
    </ligand>
</feature>
<gene>
    <name evidence="7" type="primary">pyrC</name>
    <name evidence="10" type="ORF">GP480_00570</name>
</gene>
<dbReference type="Proteomes" id="UP000464912">
    <property type="component" value="Chromosome"/>
</dbReference>
<feature type="binding site" evidence="7">
    <location>
        <begin position="337"/>
        <end position="338"/>
    </location>
    <ligand>
        <name>substrate</name>
    </ligand>
</feature>
<feature type="binding site" evidence="7">
    <location>
        <position position="319"/>
    </location>
    <ligand>
        <name>Zn(2+)</name>
        <dbReference type="ChEBI" id="CHEBI:29105"/>
        <label>1</label>
    </ligand>
</feature>
<name>A0A6P1G9U4_9RICK</name>
<protein>
    <recommendedName>
        <fullName evidence="7">Dihydroorotase</fullName>
        <shortName evidence="7">DHOase</shortName>
        <ecNumber evidence="7">3.5.2.3</ecNumber>
    </recommendedName>
</protein>
<dbReference type="GO" id="GO:0004038">
    <property type="term" value="F:allantoinase activity"/>
    <property type="evidence" value="ECO:0007669"/>
    <property type="project" value="TreeGrafter"/>
</dbReference>
<dbReference type="Pfam" id="PF07969">
    <property type="entry name" value="Amidohydro_3"/>
    <property type="match status" value="1"/>
</dbReference>